<dbReference type="AlphaFoldDB" id="A0A934RI92"/>
<feature type="transmembrane region" description="Helical" evidence="1">
    <location>
        <begin position="339"/>
        <end position="362"/>
    </location>
</feature>
<keyword evidence="1" id="KW-0029">Amino-acid transport</keyword>
<dbReference type="InterPro" id="IPR004445">
    <property type="entry name" value="GltS"/>
</dbReference>
<keyword evidence="1" id="KW-1003">Cell membrane</keyword>
<keyword evidence="1" id="KW-0739">Sodium transport</keyword>
<keyword evidence="1" id="KW-0812">Transmembrane</keyword>
<sequence length="402" mass="42831">MIELDALQTLNLAILVLFAGKFLNSRIEFLRKYNIPEPVSGGLPVCLLTWAIFALSGKGISFDLGARDVLLVYFFAGIGLNSDFRTLLKGGLPLLILLGATIGYMFIQNFTGVGMANLLGMDSSVGVLSGTTSLIGGHGTAIAWTPVFQERFGITNASEIGIASATFGLVLSSLMGGPIANLLITKHQLEPKVVEQPDVGVVHEQQQTSINLYSMLMAWLALNLSIGLGSLIQEGLEATGIKQLELPLFVCCLFGGIILTNAVPRLMPRVQWPQGSRSLALISDLALGMFLAMSLMSLQLWTLAGVAGPILGIVGAQFVVAFLFALFVVFRLMGRDYEAAVICSGFGGISLGATPTAMANMTAVTNRYGAAHKAFIIVPLVCGFFVDIANAFIINLFLDWFG</sequence>
<evidence type="ECO:0000256" key="1">
    <source>
        <dbReference type="HAMAP-Rule" id="MF_02062"/>
    </source>
</evidence>
<dbReference type="EMBL" id="JAENII010000017">
    <property type="protein sequence ID" value="MBK1828780.1"/>
    <property type="molecule type" value="Genomic_DNA"/>
</dbReference>
<dbReference type="PANTHER" id="PTHR36178">
    <property type="entry name" value="SLR0625 PROTEIN"/>
    <property type="match status" value="1"/>
</dbReference>
<dbReference type="GO" id="GO:0015813">
    <property type="term" value="P:L-glutamate transmembrane transport"/>
    <property type="evidence" value="ECO:0007669"/>
    <property type="project" value="UniProtKB-UniRule"/>
</dbReference>
<dbReference type="PANTHER" id="PTHR36178:SF1">
    <property type="entry name" value="SODIUM_GLUTAMATE SYMPORTER"/>
    <property type="match status" value="1"/>
</dbReference>
<comment type="function">
    <text evidence="1">Catalyzes the sodium-dependent transport of glutamate.</text>
</comment>
<feature type="transmembrane region" description="Helical" evidence="1">
    <location>
        <begin position="310"/>
        <end position="333"/>
    </location>
</feature>
<dbReference type="Pfam" id="PF03616">
    <property type="entry name" value="Glt_symporter"/>
    <property type="match status" value="1"/>
</dbReference>
<dbReference type="Proteomes" id="UP000658278">
    <property type="component" value="Unassembled WGS sequence"/>
</dbReference>
<keyword evidence="1" id="KW-0472">Membrane</keyword>
<comment type="similarity">
    <text evidence="1">Belongs to the glutamate:Na(+) symporter (ESS) (TC 2.A.27) family.</text>
</comment>
<gene>
    <name evidence="3" type="primary">gltS</name>
    <name evidence="3" type="ORF">JIN81_17225</name>
</gene>
<proteinExistence type="inferred from homology"/>
<feature type="transmembrane region" description="Helical" evidence="1">
    <location>
        <begin position="212"/>
        <end position="232"/>
    </location>
</feature>
<dbReference type="HAMAP" id="MF_02062">
    <property type="entry name" value="GltS"/>
    <property type="match status" value="1"/>
</dbReference>
<dbReference type="GO" id="GO:0015501">
    <property type="term" value="F:glutamate:sodium symporter activity"/>
    <property type="evidence" value="ECO:0007669"/>
    <property type="project" value="UniProtKB-UniRule"/>
</dbReference>
<dbReference type="NCBIfam" id="TIGR00210">
    <property type="entry name" value="gltS"/>
    <property type="match status" value="1"/>
</dbReference>
<keyword evidence="1" id="KW-0813">Transport</keyword>
<reference evidence="3" key="1">
    <citation type="submission" date="2021-01" db="EMBL/GenBank/DDBJ databases">
        <title>Modified the classification status of verrucomicrobia.</title>
        <authorList>
            <person name="Feng X."/>
        </authorList>
    </citation>
    <scope>NUCLEOTIDE SEQUENCE</scope>
    <source>
        <strain evidence="3">KCTC 22201</strain>
    </source>
</reference>
<feature type="transmembrane region" description="Helical" evidence="1">
    <location>
        <begin position="160"/>
        <end position="184"/>
    </location>
</feature>
<comment type="caution">
    <text evidence="3">The sequence shown here is derived from an EMBL/GenBank/DDBJ whole genome shotgun (WGS) entry which is preliminary data.</text>
</comment>
<dbReference type="RefSeq" id="WP_200282887.1">
    <property type="nucleotide sequence ID" value="NZ_JAENII010000017.1"/>
</dbReference>
<feature type="transmembrane region" description="Helical" evidence="1">
    <location>
        <begin position="244"/>
        <end position="267"/>
    </location>
</feature>
<evidence type="ECO:0000313" key="3">
    <source>
        <dbReference type="EMBL" id="MBK1828780.1"/>
    </source>
</evidence>
<feature type="transmembrane region" description="Helical" evidence="1">
    <location>
        <begin position="374"/>
        <end position="398"/>
    </location>
</feature>
<feature type="transmembrane region" description="Helical" evidence="1">
    <location>
        <begin position="279"/>
        <end position="298"/>
    </location>
</feature>
<evidence type="ECO:0000313" key="4">
    <source>
        <dbReference type="Proteomes" id="UP000658278"/>
    </source>
</evidence>
<feature type="transmembrane region" description="Helical" evidence="1">
    <location>
        <begin position="35"/>
        <end position="53"/>
    </location>
</feature>
<protein>
    <recommendedName>
        <fullName evidence="1 2">Sodium/glutamate symporter</fullName>
    </recommendedName>
</protein>
<dbReference type="GO" id="GO:0005886">
    <property type="term" value="C:plasma membrane"/>
    <property type="evidence" value="ECO:0007669"/>
    <property type="project" value="UniProtKB-SubCell"/>
</dbReference>
<keyword evidence="1" id="KW-0769">Symport</keyword>
<organism evidence="3 4">
    <name type="scientific">Haloferula rosea</name>
    <dbReference type="NCBI Taxonomy" id="490093"/>
    <lineage>
        <taxon>Bacteria</taxon>
        <taxon>Pseudomonadati</taxon>
        <taxon>Verrucomicrobiota</taxon>
        <taxon>Verrucomicrobiia</taxon>
        <taxon>Verrucomicrobiales</taxon>
        <taxon>Verrucomicrobiaceae</taxon>
        <taxon>Haloferula</taxon>
    </lineage>
</organism>
<comment type="subcellular location">
    <subcellularLocation>
        <location evidence="1">Cell membrane</location>
        <topology evidence="1">Multi-pass membrane protein</topology>
    </subcellularLocation>
</comment>
<feature type="transmembrane region" description="Helical" evidence="1">
    <location>
        <begin position="6"/>
        <end position="23"/>
    </location>
</feature>
<keyword evidence="1" id="KW-0915">Sodium</keyword>
<evidence type="ECO:0000256" key="2">
    <source>
        <dbReference type="NCBIfam" id="TIGR00210"/>
    </source>
</evidence>
<keyword evidence="4" id="KW-1185">Reference proteome</keyword>
<keyword evidence="1" id="KW-0406">Ion transport</keyword>
<keyword evidence="1" id="KW-1133">Transmembrane helix</keyword>
<accession>A0A934RI92</accession>
<feature type="transmembrane region" description="Helical" evidence="1">
    <location>
        <begin position="87"/>
        <end position="107"/>
    </location>
</feature>
<name>A0A934RI92_9BACT</name>
<feature type="transmembrane region" description="Helical" evidence="1">
    <location>
        <begin position="127"/>
        <end position="148"/>
    </location>
</feature>